<sequence>MMVKCREVNKADIRVLRDLILYQYGTESIKIFDHLDVSRMKMCYSVNTGRLRGIIYDDKILATIRASDFTLVPHLSLGVLLHKVLPYPKWRIVIINEIVEDLLNEGYTVFSRHIIDGDPRIRAYDEILVVDEDDELIAVGRALVDYETMITSIYGGAVQIREKVDKYEKS</sequence>
<dbReference type="AlphaFoldDB" id="E0SPT0"/>
<dbReference type="SMART" id="SM00359">
    <property type="entry name" value="PUA"/>
    <property type="match status" value="1"/>
</dbReference>
<accession>E0SPT0</accession>
<gene>
    <name evidence="2" type="ordered locus">Igag_0100</name>
</gene>
<dbReference type="SUPFAM" id="SSF88802">
    <property type="entry name" value="Pre-PUA domain"/>
    <property type="match status" value="1"/>
</dbReference>
<proteinExistence type="predicted"/>
<dbReference type="InterPro" id="IPR004521">
    <property type="entry name" value="Uncharacterised_CHP00451"/>
</dbReference>
<dbReference type="PROSITE" id="PS50890">
    <property type="entry name" value="PUA"/>
    <property type="match status" value="1"/>
</dbReference>
<organism evidence="2 3">
    <name type="scientific">Ignisphaera aggregans (strain DSM 17230 / JCM 13409 / AQ1.S1)</name>
    <dbReference type="NCBI Taxonomy" id="583356"/>
    <lineage>
        <taxon>Archaea</taxon>
        <taxon>Thermoproteota</taxon>
        <taxon>Thermoprotei</taxon>
        <taxon>Desulfurococcales</taxon>
        <taxon>Desulfurococcaceae</taxon>
        <taxon>Ignisphaera</taxon>
    </lineage>
</organism>
<dbReference type="Pfam" id="PF14810">
    <property type="entry name" value="TGT_C2"/>
    <property type="match status" value="1"/>
</dbReference>
<evidence type="ECO:0000313" key="2">
    <source>
        <dbReference type="EMBL" id="ADM26952.1"/>
    </source>
</evidence>
<feature type="domain" description="PUA" evidence="1">
    <location>
        <begin position="91"/>
        <end position="165"/>
    </location>
</feature>
<dbReference type="GO" id="GO:0003723">
    <property type="term" value="F:RNA binding"/>
    <property type="evidence" value="ECO:0007669"/>
    <property type="project" value="InterPro"/>
</dbReference>
<dbReference type="BioCyc" id="IAGG583356:GHAH-109-MONOMER"/>
<evidence type="ECO:0000313" key="3">
    <source>
        <dbReference type="Proteomes" id="UP000001304"/>
    </source>
</evidence>
<dbReference type="Proteomes" id="UP000001304">
    <property type="component" value="Chromosome"/>
</dbReference>
<dbReference type="KEGG" id="iag:Igag_0100"/>
<dbReference type="NCBIfam" id="TIGR00451">
    <property type="entry name" value="unchar_dom_2"/>
    <property type="match status" value="1"/>
</dbReference>
<dbReference type="InterPro" id="IPR038250">
    <property type="entry name" value="TGT_C2_sf"/>
</dbReference>
<keyword evidence="3" id="KW-1185">Reference proteome</keyword>
<dbReference type="Gene3D" id="2.30.130.10">
    <property type="entry name" value="PUA domain"/>
    <property type="match status" value="1"/>
</dbReference>
<reference evidence="2 3" key="1">
    <citation type="journal article" date="2010" name="Stand. Genomic Sci.">
        <title>Complete genome sequence of Ignisphaera aggregans type strain (AQ1.S1).</title>
        <authorList>
            <person name="Goker M."/>
            <person name="Held B."/>
            <person name="Lapidus A."/>
            <person name="Nolan M."/>
            <person name="Spring S."/>
            <person name="Yasawong M."/>
            <person name="Lucas S."/>
            <person name="Glavina Del Rio T."/>
            <person name="Tice H."/>
            <person name="Cheng J.F."/>
            <person name="Goodwin L."/>
            <person name="Tapia R."/>
            <person name="Pitluck S."/>
            <person name="Liolios K."/>
            <person name="Ivanova N."/>
            <person name="Mavromatis K."/>
            <person name="Mikhailova N."/>
            <person name="Pati A."/>
            <person name="Chen A."/>
            <person name="Palaniappan K."/>
            <person name="Brambilla E."/>
            <person name="Land M."/>
            <person name="Hauser L."/>
            <person name="Chang Y.J."/>
            <person name="Jeffries C.D."/>
            <person name="Brettin T."/>
            <person name="Detter J.C."/>
            <person name="Han C."/>
            <person name="Rohde M."/>
            <person name="Sikorski J."/>
            <person name="Woyke T."/>
            <person name="Bristow J."/>
            <person name="Eisen J.A."/>
            <person name="Markowitz V."/>
            <person name="Hugenholtz P."/>
            <person name="Kyrpides N.C."/>
            <person name="Klenk H.P."/>
        </authorList>
    </citation>
    <scope>NUCLEOTIDE SEQUENCE [LARGE SCALE GENOMIC DNA]</scope>
    <source>
        <strain evidence="3">DSM 17230 / JCM 13409 / AQ1.S1</strain>
    </source>
</reference>
<dbReference type="InterPro" id="IPR036974">
    <property type="entry name" value="PUA_sf"/>
</dbReference>
<dbReference type="EMBL" id="CP002098">
    <property type="protein sequence ID" value="ADM26952.1"/>
    <property type="molecule type" value="Genomic_DNA"/>
</dbReference>
<dbReference type="STRING" id="583356.Igag_0100"/>
<dbReference type="InterPro" id="IPR002478">
    <property type="entry name" value="PUA"/>
</dbReference>
<dbReference type="InterPro" id="IPR029402">
    <property type="entry name" value="TGT_C2"/>
</dbReference>
<name>E0SPT0_IGNAA</name>
<dbReference type="Gene3D" id="3.10.450.90">
    <property type="entry name" value="ArcTGT, C2 domain"/>
    <property type="match status" value="1"/>
</dbReference>
<evidence type="ECO:0000259" key="1">
    <source>
        <dbReference type="SMART" id="SM00359"/>
    </source>
</evidence>
<dbReference type="InterPro" id="IPR015947">
    <property type="entry name" value="PUA-like_sf"/>
</dbReference>
<dbReference type="Pfam" id="PF01472">
    <property type="entry name" value="PUA"/>
    <property type="match status" value="1"/>
</dbReference>
<dbReference type="CDD" id="cd21149">
    <property type="entry name" value="PUA_archaeosine_TGT"/>
    <property type="match status" value="1"/>
</dbReference>
<dbReference type="HOGENOM" id="CLU_116577_2_0_2"/>
<dbReference type="SUPFAM" id="SSF88697">
    <property type="entry name" value="PUA domain-like"/>
    <property type="match status" value="1"/>
</dbReference>
<protein>
    <submittedName>
        <fullName evidence="2">PUA domain containing protein</fullName>
    </submittedName>
</protein>